<name>A0AAE4NWA6_9EURY</name>
<dbReference type="AlphaFoldDB" id="A0AAE4NWA6"/>
<evidence type="ECO:0000313" key="1">
    <source>
        <dbReference type="EMBL" id="MDV3104755.1"/>
    </source>
</evidence>
<gene>
    <name evidence="1" type="ORF">RBI02_09450</name>
</gene>
<dbReference type="GO" id="GO:0016787">
    <property type="term" value="F:hydrolase activity"/>
    <property type="evidence" value="ECO:0007669"/>
    <property type="project" value="UniProtKB-KW"/>
</dbReference>
<organism evidence="1 2">
    <name type="scientific">Thermococcus waiotapuensis</name>
    <dbReference type="NCBI Taxonomy" id="90909"/>
    <lineage>
        <taxon>Archaea</taxon>
        <taxon>Methanobacteriati</taxon>
        <taxon>Methanobacteriota</taxon>
        <taxon>Thermococci</taxon>
        <taxon>Thermococcales</taxon>
        <taxon>Thermococcaceae</taxon>
        <taxon>Thermococcus</taxon>
    </lineage>
</organism>
<dbReference type="Gene3D" id="3.90.1720.10">
    <property type="entry name" value="endopeptidase domain like (from Nostoc punctiforme)"/>
    <property type="match status" value="1"/>
</dbReference>
<dbReference type="EMBL" id="JAVDZE010000007">
    <property type="protein sequence ID" value="MDV3104755.1"/>
    <property type="molecule type" value="Genomic_DNA"/>
</dbReference>
<protein>
    <submittedName>
        <fullName evidence="1">YiiX/YebB-like N1pC/P60 family cysteine hydrolase</fullName>
    </submittedName>
</protein>
<keyword evidence="1" id="KW-0378">Hydrolase</keyword>
<dbReference type="InterPro" id="IPR024453">
    <property type="entry name" value="Peptidase_C92"/>
</dbReference>
<dbReference type="RefSeq" id="WP_315343510.1">
    <property type="nucleotide sequence ID" value="NZ_JAVDZE010000007.1"/>
</dbReference>
<accession>A0AAE4NWA6</accession>
<comment type="caution">
    <text evidence="1">The sequence shown here is derived from an EMBL/GenBank/DDBJ whole genome shotgun (WGS) entry which is preliminary data.</text>
</comment>
<keyword evidence="2" id="KW-1185">Reference proteome</keyword>
<sequence>MIALVLLLFGAAVPAVGASSLSKGGGTYYHPYPTNVQQGDLVFGYSPDLSIMPGHWTHVGIIALYDSSVGDWIVIEAKPSDGVSMTTLREFLSRYPEVAIKRVSTDATTKYYAVYFAYSQLGKPYNYNYLAKPQVFDSAYYCSELVWAAYMWASNGRINLDTNPGWSWTYGYAVAPQEVYDSPWTYLIYYHKA</sequence>
<dbReference type="Proteomes" id="UP001245683">
    <property type="component" value="Unassembled WGS sequence"/>
</dbReference>
<proteinExistence type="predicted"/>
<dbReference type="InterPro" id="IPR038765">
    <property type="entry name" value="Papain-like_cys_pep_sf"/>
</dbReference>
<dbReference type="Pfam" id="PF05708">
    <property type="entry name" value="Peptidase_C92"/>
    <property type="match status" value="1"/>
</dbReference>
<reference evidence="1 2" key="1">
    <citation type="submission" date="2023-08" db="EMBL/GenBank/DDBJ databases">
        <title>Draft genome sequence of Thermococcus waiotapuensis WT1T, a thermophilic sulphur-dependent archaeon from order Thermococcales.</title>
        <authorList>
            <person name="Manners S.H."/>
            <person name="Carere C.R."/>
            <person name="Dhami M.K."/>
            <person name="Dobson R.C.J."/>
            <person name="Stott M.B."/>
        </authorList>
    </citation>
    <scope>NUCLEOTIDE SEQUENCE [LARGE SCALE GENOMIC DNA]</scope>
    <source>
        <strain evidence="1 2">WT1</strain>
    </source>
</reference>
<evidence type="ECO:0000313" key="2">
    <source>
        <dbReference type="Proteomes" id="UP001245683"/>
    </source>
</evidence>
<dbReference type="SUPFAM" id="SSF54001">
    <property type="entry name" value="Cysteine proteinases"/>
    <property type="match status" value="1"/>
</dbReference>